<evidence type="ECO:0000259" key="3">
    <source>
        <dbReference type="PROSITE" id="PS50887"/>
    </source>
</evidence>
<dbReference type="SUPFAM" id="SSF55073">
    <property type="entry name" value="Nucleotide cyclase"/>
    <property type="match status" value="1"/>
</dbReference>
<dbReference type="RefSeq" id="WP_063375412.1">
    <property type="nucleotide sequence ID" value="NZ_AUXT01000012.1"/>
</dbReference>
<reference evidence="4 5" key="1">
    <citation type="submission" date="2013-07" db="EMBL/GenBank/DDBJ databases">
        <title>Comparative Genomic and Metabolomic Analysis of Twelve Strains of Pseudoalteromonas luteoviolacea.</title>
        <authorList>
            <person name="Vynne N.G."/>
            <person name="Mansson M."/>
            <person name="Gram L."/>
        </authorList>
    </citation>
    <scope>NUCLEOTIDE SEQUENCE [LARGE SCALE GENOMIC DNA]</scope>
    <source>
        <strain evidence="4 5">NCIMB 1942</strain>
    </source>
</reference>
<name>A0A167HPG8_9GAMM</name>
<dbReference type="PANTHER" id="PTHR45138:SF9">
    <property type="entry name" value="DIGUANYLATE CYCLASE DGCM-RELATED"/>
    <property type="match status" value="1"/>
</dbReference>
<dbReference type="GO" id="GO:0052621">
    <property type="term" value="F:diguanylate cyclase activity"/>
    <property type="evidence" value="ECO:0007669"/>
    <property type="project" value="UniProtKB-EC"/>
</dbReference>
<accession>A0A167HPG8</accession>
<organism evidence="4 5">
    <name type="scientific">Pseudoalteromonas luteoviolacea NCIMB 1942</name>
    <dbReference type="NCBI Taxonomy" id="1365253"/>
    <lineage>
        <taxon>Bacteria</taxon>
        <taxon>Pseudomonadati</taxon>
        <taxon>Pseudomonadota</taxon>
        <taxon>Gammaproteobacteria</taxon>
        <taxon>Alteromonadales</taxon>
        <taxon>Pseudoalteromonadaceae</taxon>
        <taxon>Pseudoalteromonas</taxon>
    </lineage>
</organism>
<dbReference type="GO" id="GO:1902201">
    <property type="term" value="P:negative regulation of bacterial-type flagellum-dependent cell motility"/>
    <property type="evidence" value="ECO:0007669"/>
    <property type="project" value="TreeGrafter"/>
</dbReference>
<evidence type="ECO:0000256" key="1">
    <source>
        <dbReference type="ARBA" id="ARBA00012528"/>
    </source>
</evidence>
<evidence type="ECO:0000313" key="5">
    <source>
        <dbReference type="Proteomes" id="UP000076587"/>
    </source>
</evidence>
<dbReference type="PROSITE" id="PS50887">
    <property type="entry name" value="GGDEF"/>
    <property type="match status" value="1"/>
</dbReference>
<gene>
    <name evidence="4" type="ORF">N482_22495</name>
</gene>
<feature type="domain" description="GGDEF" evidence="3">
    <location>
        <begin position="23"/>
        <end position="95"/>
    </location>
</feature>
<dbReference type="EC" id="2.7.7.65" evidence="1"/>
<evidence type="ECO:0000256" key="2">
    <source>
        <dbReference type="ARBA" id="ARBA00034247"/>
    </source>
</evidence>
<dbReference type="InterPro" id="IPR000160">
    <property type="entry name" value="GGDEF_dom"/>
</dbReference>
<dbReference type="InterPro" id="IPR050469">
    <property type="entry name" value="Diguanylate_Cyclase"/>
</dbReference>
<dbReference type="GO" id="GO:0043709">
    <property type="term" value="P:cell adhesion involved in single-species biofilm formation"/>
    <property type="evidence" value="ECO:0007669"/>
    <property type="project" value="TreeGrafter"/>
</dbReference>
<protein>
    <recommendedName>
        <fullName evidence="1">diguanylate cyclase</fullName>
        <ecNumber evidence="1">2.7.7.65</ecNumber>
    </recommendedName>
</protein>
<dbReference type="AlphaFoldDB" id="A0A167HPG8"/>
<dbReference type="NCBIfam" id="TIGR00254">
    <property type="entry name" value="GGDEF"/>
    <property type="match status" value="1"/>
</dbReference>
<dbReference type="CDD" id="cd01949">
    <property type="entry name" value="GGDEF"/>
    <property type="match status" value="1"/>
</dbReference>
<dbReference type="InterPro" id="IPR043128">
    <property type="entry name" value="Rev_trsase/Diguanyl_cyclase"/>
</dbReference>
<dbReference type="InterPro" id="IPR029787">
    <property type="entry name" value="Nucleotide_cyclase"/>
</dbReference>
<comment type="catalytic activity">
    <reaction evidence="2">
        <text>2 GTP = 3',3'-c-di-GMP + 2 diphosphate</text>
        <dbReference type="Rhea" id="RHEA:24898"/>
        <dbReference type="ChEBI" id="CHEBI:33019"/>
        <dbReference type="ChEBI" id="CHEBI:37565"/>
        <dbReference type="ChEBI" id="CHEBI:58805"/>
        <dbReference type="EC" id="2.7.7.65"/>
    </reaction>
</comment>
<dbReference type="EMBL" id="AUXT01000012">
    <property type="protein sequence ID" value="KZN58357.1"/>
    <property type="molecule type" value="Genomic_DNA"/>
</dbReference>
<evidence type="ECO:0000313" key="4">
    <source>
        <dbReference type="EMBL" id="KZN58357.1"/>
    </source>
</evidence>
<dbReference type="Pfam" id="PF00990">
    <property type="entry name" value="GGDEF"/>
    <property type="match status" value="1"/>
</dbReference>
<dbReference type="Proteomes" id="UP000076587">
    <property type="component" value="Unassembled WGS sequence"/>
</dbReference>
<comment type="caution">
    <text evidence="4">The sequence shown here is derived from an EMBL/GenBank/DDBJ whole genome shotgun (WGS) entry which is preliminary data.</text>
</comment>
<sequence>MAKANVWRAFDSFVKWQDTEMQIKAKLILLDIDKFKNVNDIYGHDVGDEVLIEVANKITQQYQRVNDFIARVTGEGLVFVLTGTGMERAKALFCY</sequence>
<proteinExistence type="predicted"/>
<dbReference type="GO" id="GO:0005886">
    <property type="term" value="C:plasma membrane"/>
    <property type="evidence" value="ECO:0007669"/>
    <property type="project" value="TreeGrafter"/>
</dbReference>
<dbReference type="PANTHER" id="PTHR45138">
    <property type="entry name" value="REGULATORY COMPONENTS OF SENSORY TRANSDUCTION SYSTEM"/>
    <property type="match status" value="1"/>
</dbReference>
<dbReference type="Gene3D" id="3.30.70.270">
    <property type="match status" value="1"/>
</dbReference>
<dbReference type="PATRIC" id="fig|1365253.3.peg.330"/>